<protein>
    <submittedName>
        <fullName evidence="1">Uncharacterized protein</fullName>
    </submittedName>
</protein>
<accession>A0A3N4VLA7</accession>
<dbReference type="Pfam" id="PF24751">
    <property type="entry name" value="DUF7696"/>
    <property type="match status" value="1"/>
</dbReference>
<name>A0A3N4VLA7_9GAMM</name>
<gene>
    <name evidence="1" type="ORF">EDC50_3189</name>
</gene>
<dbReference type="OrthoDB" id="6925610at2"/>
<reference evidence="1 2" key="1">
    <citation type="submission" date="2018-11" db="EMBL/GenBank/DDBJ databases">
        <title>Genomic Encyclopedia of Type Strains, Phase IV (KMG-IV): sequencing the most valuable type-strain genomes for metagenomic binning, comparative biology and taxonomic classification.</title>
        <authorList>
            <person name="Goeker M."/>
        </authorList>
    </citation>
    <scope>NUCLEOTIDE SEQUENCE [LARGE SCALE GENOMIC DNA]</scope>
    <source>
        <strain evidence="1 2">DSM 25623</strain>
    </source>
</reference>
<keyword evidence="2" id="KW-1185">Reference proteome</keyword>
<comment type="caution">
    <text evidence="1">The sequence shown here is derived from an EMBL/GenBank/DDBJ whole genome shotgun (WGS) entry which is preliminary data.</text>
</comment>
<dbReference type="EMBL" id="RKQN01000008">
    <property type="protein sequence ID" value="RPE74660.1"/>
    <property type="molecule type" value="Genomic_DNA"/>
</dbReference>
<sequence length="69" mass="8402">MIDPALIEAHRRECEARDWLRKGYTTAVKVDELMARIAERRGYQAANELREEMRRQWARRREWMEADLP</sequence>
<evidence type="ECO:0000313" key="1">
    <source>
        <dbReference type="EMBL" id="RPE74660.1"/>
    </source>
</evidence>
<dbReference type="Proteomes" id="UP000269708">
    <property type="component" value="Unassembled WGS sequence"/>
</dbReference>
<dbReference type="InterPro" id="IPR056113">
    <property type="entry name" value="DUF7696"/>
</dbReference>
<proteinExistence type="predicted"/>
<evidence type="ECO:0000313" key="2">
    <source>
        <dbReference type="Proteomes" id="UP000269708"/>
    </source>
</evidence>
<dbReference type="AlphaFoldDB" id="A0A3N4VLA7"/>
<organism evidence="1 2">
    <name type="scientific">Vulcaniibacterium tengchongense</name>
    <dbReference type="NCBI Taxonomy" id="1273429"/>
    <lineage>
        <taxon>Bacteria</taxon>
        <taxon>Pseudomonadati</taxon>
        <taxon>Pseudomonadota</taxon>
        <taxon>Gammaproteobacteria</taxon>
        <taxon>Lysobacterales</taxon>
        <taxon>Lysobacteraceae</taxon>
        <taxon>Vulcaniibacterium</taxon>
    </lineage>
</organism>